<dbReference type="Proteomes" id="UP000248662">
    <property type="component" value="Unassembled WGS sequence"/>
</dbReference>
<evidence type="ECO:0000313" key="1">
    <source>
        <dbReference type="EMBL" id="PZM14698.1"/>
    </source>
</evidence>
<evidence type="ECO:0000313" key="2">
    <source>
        <dbReference type="Proteomes" id="UP000248662"/>
    </source>
</evidence>
<proteinExistence type="predicted"/>
<protein>
    <submittedName>
        <fullName evidence="1">3-deoxy-D-manno-octulosonic acid transferase</fullName>
    </submittedName>
</protein>
<dbReference type="AlphaFoldDB" id="A0A3F3MKQ5"/>
<feature type="non-terminal residue" evidence="1">
    <location>
        <position position="1"/>
    </location>
</feature>
<dbReference type="GO" id="GO:0016740">
    <property type="term" value="F:transferase activity"/>
    <property type="evidence" value="ECO:0007669"/>
    <property type="project" value="UniProtKB-KW"/>
</dbReference>
<comment type="caution">
    <text evidence="1">The sequence shown here is derived from an EMBL/GenBank/DDBJ whole genome shotgun (WGS) entry which is preliminary data.</text>
</comment>
<accession>A0A3F3MKQ5</accession>
<gene>
    <name evidence="1" type="ORF">DOL94_13965</name>
</gene>
<dbReference type="EMBL" id="QKWF01000155">
    <property type="protein sequence ID" value="PZM14698.1"/>
    <property type="molecule type" value="Genomic_DNA"/>
</dbReference>
<name>A0A3F3MKQ5_ACIBA</name>
<reference evidence="1 2" key="1">
    <citation type="submission" date="2018-06" db="EMBL/GenBank/DDBJ databases">
        <title>Carbapenemase-producing Acinetobacter spp. from environmental sources in an hospital from French Polynesia.</title>
        <authorList>
            <person name="Bonnin R.A."/>
            <person name="Levy M."/>
            <person name="Cuzon G."/>
            <person name="Dortet L."/>
            <person name="Naas T."/>
        </authorList>
    </citation>
    <scope>NUCLEOTIDE SEQUENCE [LARGE SCALE GENOMIC DNA]</scope>
    <source>
        <strain evidence="1 2">R10</strain>
    </source>
</reference>
<keyword evidence="1" id="KW-0808">Transferase</keyword>
<organism evidence="1 2">
    <name type="scientific">Acinetobacter baumannii</name>
    <dbReference type="NCBI Taxonomy" id="470"/>
    <lineage>
        <taxon>Bacteria</taxon>
        <taxon>Pseudomonadati</taxon>
        <taxon>Pseudomonadota</taxon>
        <taxon>Gammaproteobacteria</taxon>
        <taxon>Moraxellales</taxon>
        <taxon>Moraxellaceae</taxon>
        <taxon>Acinetobacter</taxon>
        <taxon>Acinetobacter calcoaceticus/baumannii complex</taxon>
    </lineage>
</organism>
<sequence length="54" mass="6011">AQDAQQVVDIWLACLAEPEATEQLVAQAHKVLQRNQGSLQKHIGVINRYLAEKS</sequence>